<dbReference type="GO" id="GO:0005783">
    <property type="term" value="C:endoplasmic reticulum"/>
    <property type="evidence" value="ECO:0007669"/>
    <property type="project" value="TreeGrafter"/>
</dbReference>
<dbReference type="Proteomes" id="UP000243217">
    <property type="component" value="Unassembled WGS sequence"/>
</dbReference>
<dbReference type="STRING" id="74557.A0A1V9Y852"/>
<dbReference type="PANTHER" id="PTHR21389:SF0">
    <property type="entry name" value="ETOPOSIDE-INDUCED PROTEIN 2.4 HOMOLOG"/>
    <property type="match status" value="1"/>
</dbReference>
<reference evidence="6 7" key="1">
    <citation type="journal article" date="2014" name="Genome Biol. Evol.">
        <title>The secreted proteins of Achlya hypogyna and Thraustotheca clavata identify the ancestral oomycete secretome and reveal gene acquisitions by horizontal gene transfer.</title>
        <authorList>
            <person name="Misner I."/>
            <person name="Blouin N."/>
            <person name="Leonard G."/>
            <person name="Richards T.A."/>
            <person name="Lane C.E."/>
        </authorList>
    </citation>
    <scope>NUCLEOTIDE SEQUENCE [LARGE SCALE GENOMIC DNA]</scope>
    <source>
        <strain evidence="6 7">ATCC 34112</strain>
    </source>
</reference>
<gene>
    <name evidence="6" type="ORF">THRCLA_11351</name>
</gene>
<organism evidence="6 7">
    <name type="scientific">Thraustotheca clavata</name>
    <dbReference type="NCBI Taxonomy" id="74557"/>
    <lineage>
        <taxon>Eukaryota</taxon>
        <taxon>Sar</taxon>
        <taxon>Stramenopiles</taxon>
        <taxon>Oomycota</taxon>
        <taxon>Saprolegniomycetes</taxon>
        <taxon>Saprolegniales</taxon>
        <taxon>Achlyaceae</taxon>
        <taxon>Thraustotheca</taxon>
    </lineage>
</organism>
<dbReference type="GO" id="GO:0016236">
    <property type="term" value="P:macroautophagy"/>
    <property type="evidence" value="ECO:0007669"/>
    <property type="project" value="TreeGrafter"/>
</dbReference>
<evidence type="ECO:0000256" key="4">
    <source>
        <dbReference type="ARBA" id="ARBA00023136"/>
    </source>
</evidence>
<accession>A0A1V9Y852</accession>
<name>A0A1V9Y852_9STRA</name>
<evidence type="ECO:0000256" key="1">
    <source>
        <dbReference type="ARBA" id="ARBA00004141"/>
    </source>
</evidence>
<proteinExistence type="predicted"/>
<evidence type="ECO:0000256" key="2">
    <source>
        <dbReference type="ARBA" id="ARBA00022692"/>
    </source>
</evidence>
<evidence type="ECO:0000313" key="7">
    <source>
        <dbReference type="Proteomes" id="UP000243217"/>
    </source>
</evidence>
<dbReference type="EMBL" id="JNBS01004885">
    <property type="protein sequence ID" value="OQR81848.1"/>
    <property type="molecule type" value="Genomic_DNA"/>
</dbReference>
<comment type="caution">
    <text evidence="6">The sequence shown here is derived from an EMBL/GenBank/DDBJ whole genome shotgun (WGS) entry which is preliminary data.</text>
</comment>
<evidence type="ECO:0000313" key="6">
    <source>
        <dbReference type="EMBL" id="OQR81848.1"/>
    </source>
</evidence>
<sequence length="92" mass="10596">MEIHWAYFAGFGSPFTLATFFAPNFLSKGLFAVFFPVFLLLSITSDPPEIPISSEYKLPLFRQSRWLSLQLLRRVSQISGVKQTKRQQPTKK</sequence>
<dbReference type="GO" id="GO:0016020">
    <property type="term" value="C:membrane"/>
    <property type="evidence" value="ECO:0007669"/>
    <property type="project" value="UniProtKB-SubCell"/>
</dbReference>
<dbReference type="PANTHER" id="PTHR21389">
    <property type="entry name" value="P53 INDUCED PROTEIN"/>
    <property type="match status" value="1"/>
</dbReference>
<feature type="transmembrane region" description="Helical" evidence="5">
    <location>
        <begin position="20"/>
        <end position="41"/>
    </location>
</feature>
<comment type="subcellular location">
    <subcellularLocation>
        <location evidence="1">Membrane</location>
        <topology evidence="1">Multi-pass membrane protein</topology>
    </subcellularLocation>
</comment>
<evidence type="ECO:0000256" key="5">
    <source>
        <dbReference type="SAM" id="Phobius"/>
    </source>
</evidence>
<protein>
    <submittedName>
        <fullName evidence="6">Uncharacterized protein</fullName>
    </submittedName>
</protein>
<keyword evidence="4 5" id="KW-0472">Membrane</keyword>
<dbReference type="AlphaFoldDB" id="A0A1V9Y852"/>
<keyword evidence="2 5" id="KW-0812">Transmembrane</keyword>
<evidence type="ECO:0000256" key="3">
    <source>
        <dbReference type="ARBA" id="ARBA00022989"/>
    </source>
</evidence>
<keyword evidence="7" id="KW-1185">Reference proteome</keyword>
<keyword evidence="3 5" id="KW-1133">Transmembrane helix</keyword>